<evidence type="ECO:0000313" key="9">
    <source>
        <dbReference type="Proteomes" id="UP001642520"/>
    </source>
</evidence>
<dbReference type="Gene3D" id="2.40.10.10">
    <property type="entry name" value="Trypsin-like serine proteases"/>
    <property type="match status" value="2"/>
</dbReference>
<dbReference type="InterPro" id="IPR043504">
    <property type="entry name" value="Peptidase_S1_PA_chymotrypsin"/>
</dbReference>
<keyword evidence="2" id="KW-0645">Protease</keyword>
<keyword evidence="3" id="KW-0378">Hydrolase</keyword>
<organism evidence="8 9">
    <name type="scientific">Xylocopa violacea</name>
    <name type="common">Violet carpenter bee</name>
    <name type="synonym">Apis violacea</name>
    <dbReference type="NCBI Taxonomy" id="135666"/>
    <lineage>
        <taxon>Eukaryota</taxon>
        <taxon>Metazoa</taxon>
        <taxon>Ecdysozoa</taxon>
        <taxon>Arthropoda</taxon>
        <taxon>Hexapoda</taxon>
        <taxon>Insecta</taxon>
        <taxon>Pterygota</taxon>
        <taxon>Neoptera</taxon>
        <taxon>Endopterygota</taxon>
        <taxon>Hymenoptera</taxon>
        <taxon>Apocrita</taxon>
        <taxon>Aculeata</taxon>
        <taxon>Apoidea</taxon>
        <taxon>Anthophila</taxon>
        <taxon>Apidae</taxon>
        <taxon>Xylocopa</taxon>
        <taxon>Xylocopa</taxon>
    </lineage>
</organism>
<feature type="domain" description="Peptidase S1" evidence="7">
    <location>
        <begin position="27"/>
        <end position="249"/>
    </location>
</feature>
<protein>
    <recommendedName>
        <fullName evidence="7">Peptidase S1 domain-containing protein</fullName>
    </recommendedName>
</protein>
<proteinExistence type="inferred from homology"/>
<dbReference type="Pfam" id="PF00089">
    <property type="entry name" value="Trypsin"/>
    <property type="match status" value="1"/>
</dbReference>
<dbReference type="CDD" id="cd00190">
    <property type="entry name" value="Tryp_SPc"/>
    <property type="match status" value="1"/>
</dbReference>
<dbReference type="InterPro" id="IPR050430">
    <property type="entry name" value="Peptidase_S1"/>
</dbReference>
<dbReference type="SUPFAM" id="SSF50494">
    <property type="entry name" value="Trypsin-like serine proteases"/>
    <property type="match status" value="1"/>
</dbReference>
<gene>
    <name evidence="8" type="ORF">XYLVIOL_LOCUS6605</name>
</gene>
<dbReference type="Proteomes" id="UP001642520">
    <property type="component" value="Unassembled WGS sequence"/>
</dbReference>
<evidence type="ECO:0000256" key="6">
    <source>
        <dbReference type="SAM" id="SignalP"/>
    </source>
</evidence>
<dbReference type="InterPro" id="IPR001254">
    <property type="entry name" value="Trypsin_dom"/>
</dbReference>
<evidence type="ECO:0000256" key="5">
    <source>
        <dbReference type="ARBA" id="ARBA00023157"/>
    </source>
</evidence>
<evidence type="ECO:0000256" key="2">
    <source>
        <dbReference type="ARBA" id="ARBA00022670"/>
    </source>
</evidence>
<dbReference type="InterPro" id="IPR009003">
    <property type="entry name" value="Peptidase_S1_PA"/>
</dbReference>
<keyword evidence="5" id="KW-1015">Disulfide bond</keyword>
<dbReference type="SMART" id="SM00020">
    <property type="entry name" value="Tryp_SPc"/>
    <property type="match status" value="1"/>
</dbReference>
<dbReference type="PROSITE" id="PS00134">
    <property type="entry name" value="TRYPSIN_HIS"/>
    <property type="match status" value="1"/>
</dbReference>
<reference evidence="8 9" key="1">
    <citation type="submission" date="2024-08" db="EMBL/GenBank/DDBJ databases">
        <authorList>
            <person name="Will J Nash"/>
            <person name="Angela Man"/>
            <person name="Seanna McTaggart"/>
            <person name="Kendall Baker"/>
            <person name="Tom Barker"/>
            <person name="Leah Catchpole"/>
            <person name="Alex Durrant"/>
            <person name="Karim Gharbi"/>
            <person name="Naomi Irish"/>
            <person name="Gemy Kaithakottil"/>
            <person name="Debby Ku"/>
            <person name="Aaliyah Providence"/>
            <person name="Felix Shaw"/>
            <person name="David Swarbreck"/>
            <person name="Chris Watkins"/>
            <person name="Ann M. McCartney"/>
            <person name="Giulio Formenti"/>
            <person name="Alice Mouton"/>
            <person name="Noel Vella"/>
            <person name="Bjorn M von Reumont"/>
            <person name="Adriana Vella"/>
            <person name="Wilfried Haerty"/>
        </authorList>
    </citation>
    <scope>NUCLEOTIDE SEQUENCE [LARGE SCALE GENOMIC DNA]</scope>
</reference>
<keyword evidence="4" id="KW-0720">Serine protease</keyword>
<sequence length="250" mass="26592">MARLVLALVFVAGVFFSQTFAEDAEELVGARDARPGQFPYAVSLRMWNQHVCGGAIIDQYHILTAAHCVAAMKQNLNVVTVVSGSTNLQQGGTPHKVVGMWAHPNYDGKNKVNNDIGVIKLASPINYNNFQKSVPLASARPPAHSTATVSAWGKVSVNGGVSNTLQYLNLKIIDLNQCRKYHELEINNSAICTFNGVGTGLCNGDSGSPLVYNGKVVGVVSRGIPCAVGAPDVFTSVADTLSFINSALKY</sequence>
<dbReference type="InterPro" id="IPR018114">
    <property type="entry name" value="TRYPSIN_HIS"/>
</dbReference>
<evidence type="ECO:0000256" key="4">
    <source>
        <dbReference type="ARBA" id="ARBA00022825"/>
    </source>
</evidence>
<accession>A0ABP1NTV8</accession>
<comment type="similarity">
    <text evidence="1">Belongs to the peptidase S1 family.</text>
</comment>
<dbReference type="PROSITE" id="PS50240">
    <property type="entry name" value="TRYPSIN_DOM"/>
    <property type="match status" value="1"/>
</dbReference>
<keyword evidence="9" id="KW-1185">Reference proteome</keyword>
<evidence type="ECO:0000259" key="7">
    <source>
        <dbReference type="PROSITE" id="PS50240"/>
    </source>
</evidence>
<comment type="caution">
    <text evidence="8">The sequence shown here is derived from an EMBL/GenBank/DDBJ whole genome shotgun (WGS) entry which is preliminary data.</text>
</comment>
<feature type="signal peptide" evidence="6">
    <location>
        <begin position="1"/>
        <end position="21"/>
    </location>
</feature>
<dbReference type="PANTHER" id="PTHR24276">
    <property type="entry name" value="POLYSERASE-RELATED"/>
    <property type="match status" value="1"/>
</dbReference>
<dbReference type="PANTHER" id="PTHR24276:SF98">
    <property type="entry name" value="FI18310P1-RELATED"/>
    <property type="match status" value="1"/>
</dbReference>
<keyword evidence="6" id="KW-0732">Signal</keyword>
<name>A0ABP1NTV8_XYLVO</name>
<evidence type="ECO:0000313" key="8">
    <source>
        <dbReference type="EMBL" id="CAL7944352.1"/>
    </source>
</evidence>
<evidence type="ECO:0000256" key="1">
    <source>
        <dbReference type="ARBA" id="ARBA00007664"/>
    </source>
</evidence>
<dbReference type="PRINTS" id="PR00722">
    <property type="entry name" value="CHYMOTRYPSIN"/>
</dbReference>
<feature type="chain" id="PRO_5045824120" description="Peptidase S1 domain-containing protein" evidence="6">
    <location>
        <begin position="22"/>
        <end position="250"/>
    </location>
</feature>
<dbReference type="EMBL" id="CAXAJV020001293">
    <property type="protein sequence ID" value="CAL7944352.1"/>
    <property type="molecule type" value="Genomic_DNA"/>
</dbReference>
<dbReference type="InterPro" id="IPR001314">
    <property type="entry name" value="Peptidase_S1A"/>
</dbReference>
<evidence type="ECO:0000256" key="3">
    <source>
        <dbReference type="ARBA" id="ARBA00022801"/>
    </source>
</evidence>